<keyword evidence="6" id="KW-0442">Lipid degradation</keyword>
<keyword evidence="9" id="KW-1185">Reference proteome</keyword>
<keyword evidence="3" id="KW-0964">Secreted</keyword>
<name>A0ABR2BIR4_9ROSI</name>
<dbReference type="InterPro" id="IPR036514">
    <property type="entry name" value="SGNH_hydro_sf"/>
</dbReference>
<keyword evidence="4" id="KW-0732">Signal</keyword>
<gene>
    <name evidence="8" type="ORF">V6N12_008410</name>
</gene>
<dbReference type="InterPro" id="IPR051238">
    <property type="entry name" value="GDSL_esterase/lipase"/>
</dbReference>
<accession>A0ABR2BIR4</accession>
<proteinExistence type="inferred from homology"/>
<protein>
    <recommendedName>
        <fullName evidence="10">GDSL esterase/lipase</fullName>
    </recommendedName>
</protein>
<evidence type="ECO:0000256" key="6">
    <source>
        <dbReference type="ARBA" id="ARBA00022963"/>
    </source>
</evidence>
<comment type="subcellular location">
    <subcellularLocation>
        <location evidence="1">Secreted</location>
    </subcellularLocation>
</comment>
<evidence type="ECO:0000256" key="7">
    <source>
        <dbReference type="ARBA" id="ARBA00023098"/>
    </source>
</evidence>
<organism evidence="8 9">
    <name type="scientific">Hibiscus sabdariffa</name>
    <name type="common">roselle</name>
    <dbReference type="NCBI Taxonomy" id="183260"/>
    <lineage>
        <taxon>Eukaryota</taxon>
        <taxon>Viridiplantae</taxon>
        <taxon>Streptophyta</taxon>
        <taxon>Embryophyta</taxon>
        <taxon>Tracheophyta</taxon>
        <taxon>Spermatophyta</taxon>
        <taxon>Magnoliopsida</taxon>
        <taxon>eudicotyledons</taxon>
        <taxon>Gunneridae</taxon>
        <taxon>Pentapetalae</taxon>
        <taxon>rosids</taxon>
        <taxon>malvids</taxon>
        <taxon>Malvales</taxon>
        <taxon>Malvaceae</taxon>
        <taxon>Malvoideae</taxon>
        <taxon>Hibiscus</taxon>
    </lineage>
</organism>
<evidence type="ECO:0000256" key="4">
    <source>
        <dbReference type="ARBA" id="ARBA00022729"/>
    </source>
</evidence>
<comment type="caution">
    <text evidence="8">The sequence shown here is derived from an EMBL/GenBank/DDBJ whole genome shotgun (WGS) entry which is preliminary data.</text>
</comment>
<sequence>MLCAAVDGCAIPSNLYRQNQEGNKWCNSTEKLPWVVQFIFGDSMSDVGNNKYLSWSLATANLPYYGINLGNGLPNGRFTNGRTVADINGKSFKEVSEFDVLQGLVMQICRVAPWEEIDRLSHVYQLHCVQVKRTYQKVQDPWW</sequence>
<evidence type="ECO:0000313" key="9">
    <source>
        <dbReference type="Proteomes" id="UP001472677"/>
    </source>
</evidence>
<dbReference type="PANTHER" id="PTHR45650:SF4">
    <property type="entry name" value="GDSL-LIKE LIPASE_ACYLHYDROLASE FAMILY PROTEIN, EXPRESSED"/>
    <property type="match status" value="1"/>
</dbReference>
<keyword evidence="5" id="KW-0378">Hydrolase</keyword>
<evidence type="ECO:0000256" key="5">
    <source>
        <dbReference type="ARBA" id="ARBA00022801"/>
    </source>
</evidence>
<evidence type="ECO:0000256" key="1">
    <source>
        <dbReference type="ARBA" id="ARBA00004613"/>
    </source>
</evidence>
<evidence type="ECO:0000313" key="8">
    <source>
        <dbReference type="EMBL" id="KAK8507061.1"/>
    </source>
</evidence>
<evidence type="ECO:0000256" key="2">
    <source>
        <dbReference type="ARBA" id="ARBA00008668"/>
    </source>
</evidence>
<dbReference type="EMBL" id="JBBPBM010000109">
    <property type="protein sequence ID" value="KAK8507061.1"/>
    <property type="molecule type" value="Genomic_DNA"/>
</dbReference>
<keyword evidence="7" id="KW-0443">Lipid metabolism</keyword>
<reference evidence="8 9" key="1">
    <citation type="journal article" date="2024" name="G3 (Bethesda)">
        <title>Genome assembly of Hibiscus sabdariffa L. provides insights into metabolisms of medicinal natural products.</title>
        <authorList>
            <person name="Kim T."/>
        </authorList>
    </citation>
    <scope>NUCLEOTIDE SEQUENCE [LARGE SCALE GENOMIC DNA]</scope>
    <source>
        <strain evidence="8">TK-2024</strain>
        <tissue evidence="8">Old leaves</tissue>
    </source>
</reference>
<dbReference type="PANTHER" id="PTHR45650">
    <property type="entry name" value="GDSL-LIKE LIPASE/ACYLHYDROLASE-RELATED"/>
    <property type="match status" value="1"/>
</dbReference>
<evidence type="ECO:0008006" key="10">
    <source>
        <dbReference type="Google" id="ProtNLM"/>
    </source>
</evidence>
<dbReference type="Proteomes" id="UP001472677">
    <property type="component" value="Unassembled WGS sequence"/>
</dbReference>
<evidence type="ECO:0000256" key="3">
    <source>
        <dbReference type="ARBA" id="ARBA00022525"/>
    </source>
</evidence>
<dbReference type="Gene3D" id="3.40.50.1110">
    <property type="entry name" value="SGNH hydrolase"/>
    <property type="match status" value="1"/>
</dbReference>
<comment type="similarity">
    <text evidence="2">Belongs to the 'GDSL' lipolytic enzyme family.</text>
</comment>